<feature type="region of interest" description="Disordered" evidence="1">
    <location>
        <begin position="1"/>
        <end position="29"/>
    </location>
</feature>
<organism evidence="2 3">
    <name type="scientific">Chrysochromulina tobinii</name>
    <dbReference type="NCBI Taxonomy" id="1460289"/>
    <lineage>
        <taxon>Eukaryota</taxon>
        <taxon>Haptista</taxon>
        <taxon>Haptophyta</taxon>
        <taxon>Prymnesiophyceae</taxon>
        <taxon>Prymnesiales</taxon>
        <taxon>Chrysochromulinaceae</taxon>
        <taxon>Chrysochromulina</taxon>
    </lineage>
</organism>
<keyword evidence="3" id="KW-1185">Reference proteome</keyword>
<sequence length="297" mass="30372">MEAEESVTAAPGTTAARRAPSVGSGGDDGGGAFSFRPAPFLCQGGWEAHLASWEEREVAGAKLRHVMVHAHGVLRPPASAALGVHERRAAQLAKPMAGRMALLADILTRYAPEDASAFPGCGDVQRVEMKGGLAGIEPAHASACGAVRMDGGAAAMRRKAIHALYSSSANLVRKTAHDGRPAHLPTADPGPIGGGRASGGGGGLAELRVPDDAELELLEACARLRKAGVPAFEQLPNGWAAKLTVHVAKPTSRKAGQPIPTLTVIGPDGTKYQSVKAVKLALGLLAEHEVDGASAAV</sequence>
<feature type="region of interest" description="Disordered" evidence="1">
    <location>
        <begin position="178"/>
        <end position="201"/>
    </location>
</feature>
<dbReference type="EMBL" id="JWZX01001417">
    <property type="protein sequence ID" value="KOO33813.1"/>
    <property type="molecule type" value="Genomic_DNA"/>
</dbReference>
<dbReference type="AlphaFoldDB" id="A0A0M0K5Z6"/>
<protein>
    <submittedName>
        <fullName evidence="2">Uncharacterized protein</fullName>
    </submittedName>
</protein>
<gene>
    <name evidence="2" type="ORF">Ctob_006954</name>
</gene>
<evidence type="ECO:0000313" key="3">
    <source>
        <dbReference type="Proteomes" id="UP000037460"/>
    </source>
</evidence>
<evidence type="ECO:0000256" key="1">
    <source>
        <dbReference type="SAM" id="MobiDB-lite"/>
    </source>
</evidence>
<accession>A0A0M0K5Z6</accession>
<feature type="non-terminal residue" evidence="2">
    <location>
        <position position="297"/>
    </location>
</feature>
<name>A0A0M0K5Z6_9EUKA</name>
<proteinExistence type="predicted"/>
<evidence type="ECO:0000313" key="2">
    <source>
        <dbReference type="EMBL" id="KOO33813.1"/>
    </source>
</evidence>
<feature type="compositionally biased region" description="Low complexity" evidence="1">
    <location>
        <begin position="8"/>
        <end position="20"/>
    </location>
</feature>
<comment type="caution">
    <text evidence="2">The sequence shown here is derived from an EMBL/GenBank/DDBJ whole genome shotgun (WGS) entry which is preliminary data.</text>
</comment>
<feature type="compositionally biased region" description="Gly residues" evidence="1">
    <location>
        <begin position="191"/>
        <end position="201"/>
    </location>
</feature>
<dbReference type="Proteomes" id="UP000037460">
    <property type="component" value="Unassembled WGS sequence"/>
</dbReference>
<reference evidence="3" key="1">
    <citation type="journal article" date="2015" name="PLoS Genet.">
        <title>Genome Sequence and Transcriptome Analyses of Chrysochromulina tobin: Metabolic Tools for Enhanced Algal Fitness in the Prominent Order Prymnesiales (Haptophyceae).</title>
        <authorList>
            <person name="Hovde B.T."/>
            <person name="Deodato C.R."/>
            <person name="Hunsperger H.M."/>
            <person name="Ryken S.A."/>
            <person name="Yost W."/>
            <person name="Jha R.K."/>
            <person name="Patterson J."/>
            <person name="Monnat R.J. Jr."/>
            <person name="Barlow S.B."/>
            <person name="Starkenburg S.R."/>
            <person name="Cattolico R.A."/>
        </authorList>
    </citation>
    <scope>NUCLEOTIDE SEQUENCE</scope>
    <source>
        <strain evidence="3">CCMP291</strain>
    </source>
</reference>